<evidence type="ECO:0000256" key="10">
    <source>
        <dbReference type="ARBA" id="ARBA00023163"/>
    </source>
</evidence>
<evidence type="ECO:0000256" key="5">
    <source>
        <dbReference type="ARBA" id="ARBA00022603"/>
    </source>
</evidence>
<dbReference type="PROSITE" id="PS50280">
    <property type="entry name" value="SET"/>
    <property type="match status" value="1"/>
</dbReference>
<comment type="subcellular location">
    <subcellularLocation>
        <location evidence="2">Chromosome</location>
    </subcellularLocation>
    <subcellularLocation>
        <location evidence="1">Nucleus</location>
    </subcellularLocation>
</comment>
<evidence type="ECO:0000256" key="1">
    <source>
        <dbReference type="ARBA" id="ARBA00004123"/>
    </source>
</evidence>
<dbReference type="InterPro" id="IPR001214">
    <property type="entry name" value="SET_dom"/>
</dbReference>
<feature type="domain" description="SET" evidence="13">
    <location>
        <begin position="341"/>
        <end position="464"/>
    </location>
</feature>
<dbReference type="GO" id="GO:0005634">
    <property type="term" value="C:nucleus"/>
    <property type="evidence" value="ECO:0007669"/>
    <property type="project" value="UniProtKB-SubCell"/>
</dbReference>
<keyword evidence="5" id="KW-0489">Methyltransferase</keyword>
<keyword evidence="15" id="KW-1185">Reference proteome</keyword>
<keyword evidence="7" id="KW-0949">S-adenosyl-L-methionine</keyword>
<gene>
    <name evidence="14" type="ORF">L596_024558</name>
</gene>
<comment type="catalytic activity">
    <reaction evidence="12">
        <text>L-lysyl(20)-[histone H4] + S-adenosyl-L-methionine = N(6)-methyl-L-lysyl(20)-[histone H4] + S-adenosyl-L-homocysteine + H(+)</text>
        <dbReference type="Rhea" id="RHEA:60344"/>
        <dbReference type="Rhea" id="RHEA-COMP:15554"/>
        <dbReference type="Rhea" id="RHEA-COMP:15555"/>
        <dbReference type="ChEBI" id="CHEBI:15378"/>
        <dbReference type="ChEBI" id="CHEBI:29969"/>
        <dbReference type="ChEBI" id="CHEBI:57856"/>
        <dbReference type="ChEBI" id="CHEBI:59789"/>
        <dbReference type="ChEBI" id="CHEBI:61929"/>
        <dbReference type="EC" id="2.1.1.361"/>
    </reaction>
</comment>
<evidence type="ECO:0000256" key="6">
    <source>
        <dbReference type="ARBA" id="ARBA00022679"/>
    </source>
</evidence>
<reference evidence="14 15" key="2">
    <citation type="journal article" date="2019" name="G3 (Bethesda)">
        <title>Hybrid Assembly of the Genome of the Entomopathogenic Nematode Steinernema carpocapsae Identifies the X-Chromosome.</title>
        <authorList>
            <person name="Serra L."/>
            <person name="Macchietto M."/>
            <person name="Macias-Munoz A."/>
            <person name="McGill C.J."/>
            <person name="Rodriguez I.M."/>
            <person name="Rodriguez B."/>
            <person name="Murad R."/>
            <person name="Mortazavi A."/>
        </authorList>
    </citation>
    <scope>NUCLEOTIDE SEQUENCE [LARGE SCALE GENOMIC DNA]</scope>
    <source>
        <strain evidence="14 15">ALL</strain>
    </source>
</reference>
<evidence type="ECO:0000256" key="11">
    <source>
        <dbReference type="ARBA" id="ARBA00023242"/>
    </source>
</evidence>
<dbReference type="InterPro" id="IPR047266">
    <property type="entry name" value="KMT5A-like_SET"/>
</dbReference>
<keyword evidence="6" id="KW-0808">Transferase</keyword>
<evidence type="ECO:0000256" key="8">
    <source>
        <dbReference type="ARBA" id="ARBA00022853"/>
    </source>
</evidence>
<keyword evidence="9" id="KW-0805">Transcription regulation</keyword>
<keyword evidence="8" id="KW-0156">Chromatin regulator</keyword>
<evidence type="ECO:0000259" key="13">
    <source>
        <dbReference type="PROSITE" id="PS50280"/>
    </source>
</evidence>
<evidence type="ECO:0000313" key="14">
    <source>
        <dbReference type="EMBL" id="TKR68594.1"/>
    </source>
</evidence>
<evidence type="ECO:0000256" key="7">
    <source>
        <dbReference type="ARBA" id="ARBA00022691"/>
    </source>
</evidence>
<protein>
    <recommendedName>
        <fullName evidence="3">[histone H4]-lysine(20) N-methyltransferase</fullName>
        <ecNumber evidence="3">2.1.1.361</ecNumber>
    </recommendedName>
</protein>
<dbReference type="SMART" id="SM00317">
    <property type="entry name" value="SET"/>
    <property type="match status" value="1"/>
</dbReference>
<dbReference type="Pfam" id="PF00856">
    <property type="entry name" value="SET"/>
    <property type="match status" value="1"/>
</dbReference>
<dbReference type="GO" id="GO:0006357">
    <property type="term" value="P:regulation of transcription by RNA polymerase II"/>
    <property type="evidence" value="ECO:0007669"/>
    <property type="project" value="TreeGrafter"/>
</dbReference>
<evidence type="ECO:0000256" key="3">
    <source>
        <dbReference type="ARBA" id="ARBA00012187"/>
    </source>
</evidence>
<dbReference type="InterPro" id="IPR046341">
    <property type="entry name" value="SET_dom_sf"/>
</dbReference>
<dbReference type="GO" id="GO:0005700">
    <property type="term" value="C:polytene chromosome"/>
    <property type="evidence" value="ECO:0007669"/>
    <property type="project" value="TreeGrafter"/>
</dbReference>
<dbReference type="GO" id="GO:0140944">
    <property type="term" value="F:histone H4K20 monomethyltransferase activity"/>
    <property type="evidence" value="ECO:0007669"/>
    <property type="project" value="UniProtKB-EC"/>
</dbReference>
<accession>A0A4U5MH42</accession>
<dbReference type="PROSITE" id="PS51571">
    <property type="entry name" value="SAM_MT43_PR_SET"/>
    <property type="match status" value="1"/>
</dbReference>
<dbReference type="Gene3D" id="2.170.270.10">
    <property type="entry name" value="SET domain"/>
    <property type="match status" value="1"/>
</dbReference>
<evidence type="ECO:0000256" key="2">
    <source>
        <dbReference type="ARBA" id="ARBA00004286"/>
    </source>
</evidence>
<keyword evidence="10" id="KW-0804">Transcription</keyword>
<reference evidence="14 15" key="1">
    <citation type="journal article" date="2015" name="Genome Biol.">
        <title>Comparative genomics of Steinernema reveals deeply conserved gene regulatory networks.</title>
        <authorList>
            <person name="Dillman A.R."/>
            <person name="Macchietto M."/>
            <person name="Porter C.F."/>
            <person name="Rogers A."/>
            <person name="Williams B."/>
            <person name="Antoshechkin I."/>
            <person name="Lee M.M."/>
            <person name="Goodwin Z."/>
            <person name="Lu X."/>
            <person name="Lewis E.E."/>
            <person name="Goodrich-Blair H."/>
            <person name="Stock S.P."/>
            <person name="Adams B.J."/>
            <person name="Sternberg P.W."/>
            <person name="Mortazavi A."/>
        </authorList>
    </citation>
    <scope>NUCLEOTIDE SEQUENCE [LARGE SCALE GENOMIC DNA]</scope>
    <source>
        <strain evidence="14 15">ALL</strain>
    </source>
</reference>
<dbReference type="InterPro" id="IPR051760">
    <property type="entry name" value="KMT5A"/>
</dbReference>
<dbReference type="SUPFAM" id="SSF82199">
    <property type="entry name" value="SET domain"/>
    <property type="match status" value="1"/>
</dbReference>
<dbReference type="AlphaFoldDB" id="A0A4U5MH42"/>
<dbReference type="PANTHER" id="PTHR46167">
    <property type="entry name" value="N-LYSINE METHYLTRANSFERASE KMT5A"/>
    <property type="match status" value="1"/>
</dbReference>
<dbReference type="GO" id="GO:0043516">
    <property type="term" value="P:regulation of DNA damage response, signal transduction by p53 class mediator"/>
    <property type="evidence" value="ECO:0007669"/>
    <property type="project" value="TreeGrafter"/>
</dbReference>
<comment type="caution">
    <text evidence="14">The sequence shown here is derived from an EMBL/GenBank/DDBJ whole genome shotgun (WGS) entry which is preliminary data.</text>
</comment>
<dbReference type="STRING" id="34508.A0A4U5MH42"/>
<dbReference type="Proteomes" id="UP000298663">
    <property type="component" value="Unassembled WGS sequence"/>
</dbReference>
<evidence type="ECO:0000313" key="15">
    <source>
        <dbReference type="Proteomes" id="UP000298663"/>
    </source>
</evidence>
<dbReference type="OrthoDB" id="5560686at2759"/>
<dbReference type="PANTHER" id="PTHR46167:SF1">
    <property type="entry name" value="N-LYSINE METHYLTRANSFERASE KMT5A"/>
    <property type="match status" value="1"/>
</dbReference>
<evidence type="ECO:0000256" key="12">
    <source>
        <dbReference type="ARBA" id="ARBA00047784"/>
    </source>
</evidence>
<name>A0A4U5MH42_STECR</name>
<dbReference type="GO" id="GO:0032259">
    <property type="term" value="P:methylation"/>
    <property type="evidence" value="ECO:0007669"/>
    <property type="project" value="UniProtKB-KW"/>
</dbReference>
<evidence type="ECO:0000256" key="4">
    <source>
        <dbReference type="ARBA" id="ARBA00022454"/>
    </source>
</evidence>
<sequence>MHETELWQIPDVMYSRFCQINDVKKSADLAVFQHFYARLDFDAMEALFEGETRRQFQELLERVDVPRIEQMWAFYCVEKWKPKRIERSKFKENELQPSTAVDSPTSNSIVQRLEPLIHRRLKFENPENLNLEFWNGPDIMYARFCRINDLKKSADFAVFQHFYARQDFDAIEALFEGETLQELAEMLRRIKVPRIEQIPYLDNKPPQMLEPVFSNGPVVMHARFCRINDLKKSADFAIFQHFYARQDFDAIKAIFDGETLQEFCEMVQRIKVPRIERMLAIHRMESWKRIKKSERVEKRQIPFECLTCKIRKRSTRKTGKQIEKEEAMKLEEAVRTGKNEEFLEIYECSVKGRSIRSRTTFKRNDFVIEYRGDLLSKQTAHKREKEYSEDSSIGSYMYFFKHKEVHYCIDATQETPFKGRLINHSALNPNLRTKAVELSDGSVHLLLIAHRDIEVGEELLYDYGDRSRGNVINNPWLVES</sequence>
<evidence type="ECO:0000256" key="9">
    <source>
        <dbReference type="ARBA" id="ARBA00023015"/>
    </source>
</evidence>
<keyword evidence="4" id="KW-0158">Chromosome</keyword>
<dbReference type="EC" id="2.1.1.361" evidence="3"/>
<dbReference type="CDD" id="cd10528">
    <property type="entry name" value="SET_SETD8"/>
    <property type="match status" value="1"/>
</dbReference>
<dbReference type="EMBL" id="AZBU02000008">
    <property type="protein sequence ID" value="TKR68594.1"/>
    <property type="molecule type" value="Genomic_DNA"/>
</dbReference>
<organism evidence="14 15">
    <name type="scientific">Steinernema carpocapsae</name>
    <name type="common">Entomopathogenic nematode</name>
    <dbReference type="NCBI Taxonomy" id="34508"/>
    <lineage>
        <taxon>Eukaryota</taxon>
        <taxon>Metazoa</taxon>
        <taxon>Ecdysozoa</taxon>
        <taxon>Nematoda</taxon>
        <taxon>Chromadorea</taxon>
        <taxon>Rhabditida</taxon>
        <taxon>Tylenchina</taxon>
        <taxon>Panagrolaimomorpha</taxon>
        <taxon>Strongyloidoidea</taxon>
        <taxon>Steinernematidae</taxon>
        <taxon>Steinernema</taxon>
    </lineage>
</organism>
<keyword evidence="11" id="KW-0539">Nucleus</keyword>
<proteinExistence type="predicted"/>
<dbReference type="InterPro" id="IPR016858">
    <property type="entry name" value="KMT5A-like"/>
</dbReference>